<dbReference type="AlphaFoldDB" id="A0AAV1AIM9"/>
<evidence type="ECO:0000313" key="2">
    <source>
        <dbReference type="EMBL" id="CAI8609357.1"/>
    </source>
</evidence>
<sequence length="152" mass="17000">MEARALIPRKKSKNMKIEQTEDIEEESSSTLGQSKRTKQEIIIPATPPTTNIISNVDEVLKSNHPPTKSPPPQPAIEDLIGKPVGKQLEKWSKVKDLLVTLSREGSYVLESQNDKLVEAVRTKEYDECFRGVGDGIGLRVYFGTSRKTTRHA</sequence>
<dbReference type="Proteomes" id="UP001157006">
    <property type="component" value="Chromosome 4"/>
</dbReference>
<reference evidence="2 3" key="1">
    <citation type="submission" date="2023-01" db="EMBL/GenBank/DDBJ databases">
        <authorList>
            <person name="Kreplak J."/>
        </authorList>
    </citation>
    <scope>NUCLEOTIDE SEQUENCE [LARGE SCALE GENOMIC DNA]</scope>
</reference>
<keyword evidence="3" id="KW-1185">Reference proteome</keyword>
<feature type="region of interest" description="Disordered" evidence="1">
    <location>
        <begin position="1"/>
        <end position="40"/>
    </location>
</feature>
<accession>A0AAV1AIM9</accession>
<evidence type="ECO:0000313" key="3">
    <source>
        <dbReference type="Proteomes" id="UP001157006"/>
    </source>
</evidence>
<proteinExistence type="predicted"/>
<name>A0AAV1AIM9_VICFA</name>
<dbReference type="EMBL" id="OX451739">
    <property type="protein sequence ID" value="CAI8609357.1"/>
    <property type="molecule type" value="Genomic_DNA"/>
</dbReference>
<organism evidence="2 3">
    <name type="scientific">Vicia faba</name>
    <name type="common">Broad bean</name>
    <name type="synonym">Faba vulgaris</name>
    <dbReference type="NCBI Taxonomy" id="3906"/>
    <lineage>
        <taxon>Eukaryota</taxon>
        <taxon>Viridiplantae</taxon>
        <taxon>Streptophyta</taxon>
        <taxon>Embryophyta</taxon>
        <taxon>Tracheophyta</taxon>
        <taxon>Spermatophyta</taxon>
        <taxon>Magnoliopsida</taxon>
        <taxon>eudicotyledons</taxon>
        <taxon>Gunneridae</taxon>
        <taxon>Pentapetalae</taxon>
        <taxon>rosids</taxon>
        <taxon>fabids</taxon>
        <taxon>Fabales</taxon>
        <taxon>Fabaceae</taxon>
        <taxon>Papilionoideae</taxon>
        <taxon>50 kb inversion clade</taxon>
        <taxon>NPAAA clade</taxon>
        <taxon>Hologalegina</taxon>
        <taxon>IRL clade</taxon>
        <taxon>Fabeae</taxon>
        <taxon>Vicia</taxon>
    </lineage>
</organism>
<evidence type="ECO:0000256" key="1">
    <source>
        <dbReference type="SAM" id="MobiDB-lite"/>
    </source>
</evidence>
<gene>
    <name evidence="2" type="ORF">VFH_IV128960</name>
</gene>
<protein>
    <submittedName>
        <fullName evidence="2">Uncharacterized protein</fullName>
    </submittedName>
</protein>